<name>A0A423HCF1_9PSED</name>
<feature type="compositionally biased region" description="Low complexity" evidence="1">
    <location>
        <begin position="35"/>
        <end position="50"/>
    </location>
</feature>
<dbReference type="Proteomes" id="UP000283260">
    <property type="component" value="Unassembled WGS sequence"/>
</dbReference>
<accession>A0A423HCF1</accession>
<gene>
    <name evidence="2" type="ORF">BK661_30495</name>
</gene>
<reference evidence="2 3" key="1">
    <citation type="submission" date="2016-10" db="EMBL/GenBank/DDBJ databases">
        <title>Comparative genome analysis of multiple Pseudomonas spp. focuses on biocontrol and plant growth promoting traits.</title>
        <authorList>
            <person name="Tao X.-Y."/>
            <person name="Taylor C.G."/>
        </authorList>
    </citation>
    <scope>NUCLEOTIDE SEQUENCE [LARGE SCALE GENOMIC DNA]</scope>
    <source>
        <strain evidence="2 3">94G2</strain>
    </source>
</reference>
<comment type="caution">
    <text evidence="2">The sequence shown here is derived from an EMBL/GenBank/DDBJ whole genome shotgun (WGS) entry which is preliminary data.</text>
</comment>
<dbReference type="AlphaFoldDB" id="A0A423HCF1"/>
<organism evidence="2 3">
    <name type="scientific">Pseudomonas frederiksbergensis</name>
    <dbReference type="NCBI Taxonomy" id="104087"/>
    <lineage>
        <taxon>Bacteria</taxon>
        <taxon>Pseudomonadati</taxon>
        <taxon>Pseudomonadota</taxon>
        <taxon>Gammaproteobacteria</taxon>
        <taxon>Pseudomonadales</taxon>
        <taxon>Pseudomonadaceae</taxon>
        <taxon>Pseudomonas</taxon>
    </lineage>
</organism>
<feature type="region of interest" description="Disordered" evidence="1">
    <location>
        <begin position="30"/>
        <end position="74"/>
    </location>
</feature>
<evidence type="ECO:0000313" key="2">
    <source>
        <dbReference type="EMBL" id="RON10918.1"/>
    </source>
</evidence>
<evidence type="ECO:0000313" key="3">
    <source>
        <dbReference type="Proteomes" id="UP000283260"/>
    </source>
</evidence>
<evidence type="ECO:0000256" key="1">
    <source>
        <dbReference type="SAM" id="MobiDB-lite"/>
    </source>
</evidence>
<proteinExistence type="predicted"/>
<protein>
    <submittedName>
        <fullName evidence="2">Uncharacterized protein</fullName>
    </submittedName>
</protein>
<sequence>QSELAQTSEAKAQEELKSTIVSLQAQLEALENSSDKSASSSNSADKPSLSGESSRIGTKNVDADTPFGEREAWI</sequence>
<feature type="non-terminal residue" evidence="2">
    <location>
        <position position="1"/>
    </location>
</feature>
<dbReference type="EMBL" id="MOBL01000706">
    <property type="protein sequence ID" value="RON10918.1"/>
    <property type="molecule type" value="Genomic_DNA"/>
</dbReference>